<proteinExistence type="predicted"/>
<reference evidence="4" key="1">
    <citation type="submission" date="2016-04" db="EMBL/GenBank/DDBJ databases">
        <title>Cephalotus genome sequencing.</title>
        <authorList>
            <person name="Fukushima K."/>
            <person name="Hasebe M."/>
            <person name="Fang X."/>
        </authorList>
    </citation>
    <scope>NUCLEOTIDE SEQUENCE [LARGE SCALE GENOMIC DNA]</scope>
    <source>
        <strain evidence="4">cv. St1</strain>
    </source>
</reference>
<accession>A0A1Q3CC04</accession>
<dbReference type="EMBL" id="BDDD01001653">
    <property type="protein sequence ID" value="GAV77623.1"/>
    <property type="molecule type" value="Genomic_DNA"/>
</dbReference>
<dbReference type="AlphaFoldDB" id="A0A1Q3CC04"/>
<dbReference type="InParanoid" id="A0A1Q3CC04"/>
<protein>
    <submittedName>
        <fullName evidence="3">Uncharacterized protein</fullName>
    </submittedName>
</protein>
<gene>
    <name evidence="3" type="ORF">CFOL_v3_21094</name>
</gene>
<name>A0A1Q3CC04_CEPFO</name>
<feature type="compositionally biased region" description="Low complexity" evidence="2">
    <location>
        <begin position="47"/>
        <end position="62"/>
    </location>
</feature>
<comment type="caution">
    <text evidence="3">The sequence shown here is derived from an EMBL/GenBank/DDBJ whole genome shotgun (WGS) entry which is preliminary data.</text>
</comment>
<feature type="non-terminal residue" evidence="3">
    <location>
        <position position="1"/>
    </location>
</feature>
<sequence length="135" mass="14813">EQLTTKLSALAPKNSQDPTLLDQVFVDVVGGDGHGRVPTMSIVVPPSSKSRTSSSQASQSNFEASIRAKYEEIFIDLERKLQQQINDQQRQIAELMTAIRNQNVTSPRIHSTIPTLDSSVGESWDPTLSPNSHQG</sequence>
<evidence type="ECO:0000313" key="3">
    <source>
        <dbReference type="EMBL" id="GAV77623.1"/>
    </source>
</evidence>
<evidence type="ECO:0000256" key="1">
    <source>
        <dbReference type="SAM" id="Coils"/>
    </source>
</evidence>
<feature type="region of interest" description="Disordered" evidence="2">
    <location>
        <begin position="105"/>
        <end position="135"/>
    </location>
</feature>
<organism evidence="3 4">
    <name type="scientific">Cephalotus follicularis</name>
    <name type="common">Albany pitcher plant</name>
    <dbReference type="NCBI Taxonomy" id="3775"/>
    <lineage>
        <taxon>Eukaryota</taxon>
        <taxon>Viridiplantae</taxon>
        <taxon>Streptophyta</taxon>
        <taxon>Embryophyta</taxon>
        <taxon>Tracheophyta</taxon>
        <taxon>Spermatophyta</taxon>
        <taxon>Magnoliopsida</taxon>
        <taxon>eudicotyledons</taxon>
        <taxon>Gunneridae</taxon>
        <taxon>Pentapetalae</taxon>
        <taxon>rosids</taxon>
        <taxon>fabids</taxon>
        <taxon>Oxalidales</taxon>
        <taxon>Cephalotaceae</taxon>
        <taxon>Cephalotus</taxon>
    </lineage>
</organism>
<dbReference type="Proteomes" id="UP000187406">
    <property type="component" value="Unassembled WGS sequence"/>
</dbReference>
<keyword evidence="1" id="KW-0175">Coiled coil</keyword>
<keyword evidence="4" id="KW-1185">Reference proteome</keyword>
<feature type="region of interest" description="Disordered" evidence="2">
    <location>
        <begin position="36"/>
        <end position="62"/>
    </location>
</feature>
<feature type="coiled-coil region" evidence="1">
    <location>
        <begin position="67"/>
        <end position="105"/>
    </location>
</feature>
<evidence type="ECO:0000313" key="4">
    <source>
        <dbReference type="Proteomes" id="UP000187406"/>
    </source>
</evidence>
<evidence type="ECO:0000256" key="2">
    <source>
        <dbReference type="SAM" id="MobiDB-lite"/>
    </source>
</evidence>